<keyword evidence="2" id="KW-1185">Reference proteome</keyword>
<dbReference type="Proteomes" id="UP000479710">
    <property type="component" value="Unassembled WGS sequence"/>
</dbReference>
<comment type="caution">
    <text evidence="1">The sequence shown here is derived from an EMBL/GenBank/DDBJ whole genome shotgun (WGS) entry which is preliminary data.</text>
</comment>
<dbReference type="AlphaFoldDB" id="A0A6G1EAK7"/>
<sequence length="72" mass="7420">MAARMTAEEVGLSGAAVVTAMVLLDGDGPKSGGYQCRALCTQISSCMTMRVAAKAVVLPRVVEWTSAVMVGD</sequence>
<protein>
    <submittedName>
        <fullName evidence="1">Uncharacterized protein</fullName>
    </submittedName>
</protein>
<gene>
    <name evidence="1" type="ORF">E2562_020104</name>
</gene>
<evidence type="ECO:0000313" key="2">
    <source>
        <dbReference type="Proteomes" id="UP000479710"/>
    </source>
</evidence>
<evidence type="ECO:0000313" key="1">
    <source>
        <dbReference type="EMBL" id="KAF0921810.1"/>
    </source>
</evidence>
<dbReference type="EMBL" id="SPHZ02000004">
    <property type="protein sequence ID" value="KAF0921810.1"/>
    <property type="molecule type" value="Genomic_DNA"/>
</dbReference>
<name>A0A6G1EAK7_9ORYZ</name>
<organism evidence="1 2">
    <name type="scientific">Oryza meyeriana var. granulata</name>
    <dbReference type="NCBI Taxonomy" id="110450"/>
    <lineage>
        <taxon>Eukaryota</taxon>
        <taxon>Viridiplantae</taxon>
        <taxon>Streptophyta</taxon>
        <taxon>Embryophyta</taxon>
        <taxon>Tracheophyta</taxon>
        <taxon>Spermatophyta</taxon>
        <taxon>Magnoliopsida</taxon>
        <taxon>Liliopsida</taxon>
        <taxon>Poales</taxon>
        <taxon>Poaceae</taxon>
        <taxon>BOP clade</taxon>
        <taxon>Oryzoideae</taxon>
        <taxon>Oryzeae</taxon>
        <taxon>Oryzinae</taxon>
        <taxon>Oryza</taxon>
        <taxon>Oryza meyeriana</taxon>
    </lineage>
</organism>
<proteinExistence type="predicted"/>
<accession>A0A6G1EAK7</accession>
<reference evidence="1 2" key="1">
    <citation type="submission" date="2019-11" db="EMBL/GenBank/DDBJ databases">
        <title>Whole genome sequence of Oryza granulata.</title>
        <authorList>
            <person name="Li W."/>
        </authorList>
    </citation>
    <scope>NUCLEOTIDE SEQUENCE [LARGE SCALE GENOMIC DNA]</scope>
    <source>
        <strain evidence="2">cv. Menghai</strain>
        <tissue evidence="1">Leaf</tissue>
    </source>
</reference>